<accession>J3JI66</accession>
<feature type="compositionally biased region" description="Polar residues" evidence="1">
    <location>
        <begin position="26"/>
        <end position="41"/>
    </location>
</feature>
<feature type="compositionally biased region" description="Polar residues" evidence="1">
    <location>
        <begin position="1"/>
        <end position="12"/>
    </location>
</feature>
<evidence type="ECO:0000313" key="3">
    <source>
        <dbReference type="Proteomes" id="UP000007813"/>
    </source>
</evidence>
<proteinExistence type="predicted"/>
<organism evidence="2 3">
    <name type="scientific">Halogranum salarium B-1</name>
    <dbReference type="NCBI Taxonomy" id="1210908"/>
    <lineage>
        <taxon>Archaea</taxon>
        <taxon>Methanobacteriati</taxon>
        <taxon>Methanobacteriota</taxon>
        <taxon>Stenosarchaea group</taxon>
        <taxon>Halobacteria</taxon>
        <taxon>Halobacteriales</taxon>
        <taxon>Haloferacaceae</taxon>
    </lineage>
</organism>
<dbReference type="AlphaFoldDB" id="J3JI66"/>
<evidence type="ECO:0000313" key="2">
    <source>
        <dbReference type="EMBL" id="EJN61609.1"/>
    </source>
</evidence>
<name>J3JI66_9EURY</name>
<reference evidence="2 3" key="1">
    <citation type="journal article" date="2012" name="J. Bacteriol.">
        <title>Draft Genome Sequence of the Extremely Halophilic Archaeon Halogranum salarium B-1T.</title>
        <authorList>
            <person name="Kim K.K."/>
            <person name="Lee K.C."/>
            <person name="Lee J.S."/>
        </authorList>
    </citation>
    <scope>NUCLEOTIDE SEQUENCE [LARGE SCALE GENOMIC DNA]</scope>
    <source>
        <strain evidence="2 3">B-1</strain>
    </source>
</reference>
<dbReference type="Proteomes" id="UP000007813">
    <property type="component" value="Unassembled WGS sequence"/>
</dbReference>
<dbReference type="EMBL" id="ALJD01000002">
    <property type="protein sequence ID" value="EJN61609.1"/>
    <property type="molecule type" value="Genomic_DNA"/>
</dbReference>
<gene>
    <name evidence="2" type="ORF">HSB1_06500</name>
</gene>
<feature type="region of interest" description="Disordered" evidence="1">
    <location>
        <begin position="1"/>
        <end position="41"/>
    </location>
</feature>
<sequence>MVSRLGSQTVSSLRLRGVGYVPPSHGVTTDTDIVSTRRSRR</sequence>
<evidence type="ECO:0000256" key="1">
    <source>
        <dbReference type="SAM" id="MobiDB-lite"/>
    </source>
</evidence>
<protein>
    <submittedName>
        <fullName evidence="2">Uncharacterized protein</fullName>
    </submittedName>
</protein>
<comment type="caution">
    <text evidence="2">The sequence shown here is derived from an EMBL/GenBank/DDBJ whole genome shotgun (WGS) entry which is preliminary data.</text>
</comment>